<dbReference type="PaxDb" id="2903-EOD31464"/>
<evidence type="ECO:0000256" key="1">
    <source>
        <dbReference type="ARBA" id="ARBA00005863"/>
    </source>
</evidence>
<evidence type="ECO:0000256" key="2">
    <source>
        <dbReference type="ARBA" id="ARBA00022801"/>
    </source>
</evidence>
<name>A0A0D3K6S9_EMIH1</name>
<dbReference type="Proteomes" id="UP000013827">
    <property type="component" value="Unassembled WGS sequence"/>
</dbReference>
<dbReference type="EnsemblProtists" id="EOD31464">
    <property type="protein sequence ID" value="EOD31464"/>
    <property type="gene ID" value="EMIHUDRAFT_468183"/>
</dbReference>
<dbReference type="Gene3D" id="3.40.50.1820">
    <property type="entry name" value="alpha/beta hydrolase"/>
    <property type="match status" value="1"/>
</dbReference>
<dbReference type="GO" id="GO:0016787">
    <property type="term" value="F:hydrolase activity"/>
    <property type="evidence" value="ECO:0007669"/>
    <property type="project" value="UniProtKB-KW"/>
</dbReference>
<dbReference type="eggNOG" id="KOG2551">
    <property type="taxonomic scope" value="Eukaryota"/>
</dbReference>
<evidence type="ECO:0000313" key="7">
    <source>
        <dbReference type="Proteomes" id="UP000013827"/>
    </source>
</evidence>
<dbReference type="PANTHER" id="PTHR48070">
    <property type="entry name" value="ESTERASE OVCA2"/>
    <property type="match status" value="1"/>
</dbReference>
<dbReference type="InterPro" id="IPR050593">
    <property type="entry name" value="LovG"/>
</dbReference>
<dbReference type="GO" id="GO:0005634">
    <property type="term" value="C:nucleus"/>
    <property type="evidence" value="ECO:0007669"/>
    <property type="project" value="TreeGrafter"/>
</dbReference>
<keyword evidence="7" id="KW-1185">Reference proteome</keyword>
<dbReference type="GO" id="GO:0044550">
    <property type="term" value="P:secondary metabolite biosynthetic process"/>
    <property type="evidence" value="ECO:0007669"/>
    <property type="project" value="TreeGrafter"/>
</dbReference>
<dbReference type="InterPro" id="IPR005645">
    <property type="entry name" value="FSH-like_dom"/>
</dbReference>
<evidence type="ECO:0000313" key="6">
    <source>
        <dbReference type="EnsemblProtists" id="EOD31464"/>
    </source>
</evidence>
<dbReference type="GO" id="GO:0005737">
    <property type="term" value="C:cytoplasm"/>
    <property type="evidence" value="ECO:0007669"/>
    <property type="project" value="TreeGrafter"/>
</dbReference>
<feature type="domain" description="Serine hydrolase" evidence="5">
    <location>
        <begin position="263"/>
        <end position="422"/>
    </location>
</feature>
<dbReference type="AlphaFoldDB" id="A0A0D3K6S9"/>
<organism evidence="6 7">
    <name type="scientific">Emiliania huxleyi (strain CCMP1516)</name>
    <dbReference type="NCBI Taxonomy" id="280463"/>
    <lineage>
        <taxon>Eukaryota</taxon>
        <taxon>Haptista</taxon>
        <taxon>Haptophyta</taxon>
        <taxon>Prymnesiophyceae</taxon>
        <taxon>Isochrysidales</taxon>
        <taxon>Noelaerhabdaceae</taxon>
        <taxon>Emiliania</taxon>
    </lineage>
</organism>
<feature type="chain" id="PRO_5044291694" description="Serine hydrolase domain-containing protein" evidence="4">
    <location>
        <begin position="19"/>
        <end position="665"/>
    </location>
</feature>
<dbReference type="GeneID" id="17276737"/>
<feature type="compositionally biased region" description="Pro residues" evidence="3">
    <location>
        <begin position="627"/>
        <end position="640"/>
    </location>
</feature>
<sequence length="665" mass="67709">MAITCLLLLAKLTAVARAIAGYAPGSDDGAVVSSRQKGGGGQQATEAALSCHAECPALGETVLLDDNRHMSNSNTACNCDYFGCSPIERAPDLDSAGWYRFGGDDGATQMATCFVQGGSTGGASCGTTGCTGFLATPHPAAGDAPAAAQVCFNCGDSSGCDFFVDANVCACDYGNGGGTTYTYQLTKPAGGSGKRRYCGSGGEISAEPTKICAELEEFGCDCFGCTLCGGGGVDAPPPSIPSPSLPTTGITYPPPPPTTGVLPKILCLHGGGGDGADFAGEITAMRNTLSNEFEFVFPTAPDPPGEGGLWMMDPPGKDNPTTDPDWAQAAVAHLNQIVTTQGPFHGIMGYSQGAAFLPVYLALTPVNTFQFAAMFCGYLPETHLGLIGRIDAQSPFGGIPSLHFIGLQDGIIGDTMSRTVSELKAAYSSDALPLLLQLASGEHAAHAPDGAGEGGRSLDLATSAAAASAGGGGAASASQRVALAAPHPADGEGSPVRHSGAHGGPAAATGPAEGALLAALHKYYLQARMLVGAWLRAAARRGRARARVSLLSLHTSASTSARSCSRSCRRQWRRGARWPQAATWPRAAALARVWMLPLLALLAGCCSSHLVGMLALLLDGTVRGPPPDGSHPFSPGPPPACRSYPPAAGRTPLPLGIPSTLTELE</sequence>
<comment type="similarity">
    <text evidence="1">Belongs to the LovG family.</text>
</comment>
<evidence type="ECO:0000256" key="4">
    <source>
        <dbReference type="SAM" id="SignalP"/>
    </source>
</evidence>
<reference evidence="7" key="1">
    <citation type="journal article" date="2013" name="Nature">
        <title>Pan genome of the phytoplankton Emiliania underpins its global distribution.</title>
        <authorList>
            <person name="Read B.A."/>
            <person name="Kegel J."/>
            <person name="Klute M.J."/>
            <person name="Kuo A."/>
            <person name="Lefebvre S.C."/>
            <person name="Maumus F."/>
            <person name="Mayer C."/>
            <person name="Miller J."/>
            <person name="Monier A."/>
            <person name="Salamov A."/>
            <person name="Young J."/>
            <person name="Aguilar M."/>
            <person name="Claverie J.M."/>
            <person name="Frickenhaus S."/>
            <person name="Gonzalez K."/>
            <person name="Herman E.K."/>
            <person name="Lin Y.C."/>
            <person name="Napier J."/>
            <person name="Ogata H."/>
            <person name="Sarno A.F."/>
            <person name="Shmutz J."/>
            <person name="Schroeder D."/>
            <person name="de Vargas C."/>
            <person name="Verret F."/>
            <person name="von Dassow P."/>
            <person name="Valentin K."/>
            <person name="Van de Peer Y."/>
            <person name="Wheeler G."/>
            <person name="Dacks J.B."/>
            <person name="Delwiche C.F."/>
            <person name="Dyhrman S.T."/>
            <person name="Glockner G."/>
            <person name="John U."/>
            <person name="Richards T."/>
            <person name="Worden A.Z."/>
            <person name="Zhang X."/>
            <person name="Grigoriev I.V."/>
            <person name="Allen A.E."/>
            <person name="Bidle K."/>
            <person name="Borodovsky M."/>
            <person name="Bowler C."/>
            <person name="Brownlee C."/>
            <person name="Cock J.M."/>
            <person name="Elias M."/>
            <person name="Gladyshev V.N."/>
            <person name="Groth M."/>
            <person name="Guda C."/>
            <person name="Hadaegh A."/>
            <person name="Iglesias-Rodriguez M.D."/>
            <person name="Jenkins J."/>
            <person name="Jones B.M."/>
            <person name="Lawson T."/>
            <person name="Leese F."/>
            <person name="Lindquist E."/>
            <person name="Lobanov A."/>
            <person name="Lomsadze A."/>
            <person name="Malik S.B."/>
            <person name="Marsh M.E."/>
            <person name="Mackinder L."/>
            <person name="Mock T."/>
            <person name="Mueller-Roeber B."/>
            <person name="Pagarete A."/>
            <person name="Parker M."/>
            <person name="Probert I."/>
            <person name="Quesneville H."/>
            <person name="Raines C."/>
            <person name="Rensing S.A."/>
            <person name="Riano-Pachon D.M."/>
            <person name="Richier S."/>
            <person name="Rokitta S."/>
            <person name="Shiraiwa Y."/>
            <person name="Soanes D.M."/>
            <person name="van der Giezen M."/>
            <person name="Wahlund T.M."/>
            <person name="Williams B."/>
            <person name="Wilson W."/>
            <person name="Wolfe G."/>
            <person name="Wurch L.L."/>
        </authorList>
    </citation>
    <scope>NUCLEOTIDE SEQUENCE</scope>
</reference>
<accession>A0A0D3K6S9</accession>
<dbReference type="HOGENOM" id="CLU_413029_0_0_1"/>
<dbReference type="KEGG" id="ehx:EMIHUDRAFT_468183"/>
<feature type="region of interest" description="Disordered" evidence="3">
    <location>
        <begin position="478"/>
        <end position="508"/>
    </location>
</feature>
<keyword evidence="4" id="KW-0732">Signal</keyword>
<dbReference type="RefSeq" id="XP_005783893.1">
    <property type="nucleotide sequence ID" value="XM_005783836.1"/>
</dbReference>
<proteinExistence type="inferred from homology"/>
<dbReference type="Pfam" id="PF03959">
    <property type="entry name" value="FSH1"/>
    <property type="match status" value="1"/>
</dbReference>
<evidence type="ECO:0000256" key="3">
    <source>
        <dbReference type="SAM" id="MobiDB-lite"/>
    </source>
</evidence>
<dbReference type="InterPro" id="IPR029058">
    <property type="entry name" value="AB_hydrolase_fold"/>
</dbReference>
<keyword evidence="2" id="KW-0378">Hydrolase</keyword>
<feature type="signal peptide" evidence="4">
    <location>
        <begin position="1"/>
        <end position="18"/>
    </location>
</feature>
<feature type="region of interest" description="Disordered" evidence="3">
    <location>
        <begin position="627"/>
        <end position="665"/>
    </location>
</feature>
<reference evidence="6" key="2">
    <citation type="submission" date="2024-10" db="UniProtKB">
        <authorList>
            <consortium name="EnsemblProtists"/>
        </authorList>
    </citation>
    <scope>IDENTIFICATION</scope>
</reference>
<evidence type="ECO:0000259" key="5">
    <source>
        <dbReference type="Pfam" id="PF03959"/>
    </source>
</evidence>
<dbReference type="SUPFAM" id="SSF53474">
    <property type="entry name" value="alpha/beta-Hydrolases"/>
    <property type="match status" value="1"/>
</dbReference>
<protein>
    <recommendedName>
        <fullName evidence="5">Serine hydrolase domain-containing protein</fullName>
    </recommendedName>
</protein>
<dbReference type="PANTHER" id="PTHR48070:SF3">
    <property type="entry name" value="ESTERASE DBAE-RELATED"/>
    <property type="match status" value="1"/>
</dbReference>